<sequence length="260" mass="28537">MAQTTAADEQYWTLMVAGIPEPDEPGQDEPLIDELVEGVNPVLICHYPLMTSVLYVVVKGLSAALDAQQWLNKRKLKGKYEIVSAVVGSVGFATRFTGDFGKKWRYRSPDLTDEMWLQAGVAEANAARSADPTATPSTTESPSLDHISPLPPSSSNAPAGPAQSQVSVVRSGKNPLVREVQDENLERQVELKREEQASLKTEIQQLYAGLDMSDIRERLRAESLHVECLVVMRNILRERIGSTEPDGQAAPARELSQQDA</sequence>
<dbReference type="EMBL" id="PUHQ01000087">
    <property type="protein sequence ID" value="KAG0657049.1"/>
    <property type="molecule type" value="Genomic_DNA"/>
</dbReference>
<feature type="compositionally biased region" description="Low complexity" evidence="1">
    <location>
        <begin position="153"/>
        <end position="164"/>
    </location>
</feature>
<evidence type="ECO:0000313" key="3">
    <source>
        <dbReference type="Proteomes" id="UP000777482"/>
    </source>
</evidence>
<organism evidence="2 3">
    <name type="scientific">Rhodotorula mucilaginosa</name>
    <name type="common">Yeast</name>
    <name type="synonym">Rhodotorula rubra</name>
    <dbReference type="NCBI Taxonomy" id="5537"/>
    <lineage>
        <taxon>Eukaryota</taxon>
        <taxon>Fungi</taxon>
        <taxon>Dikarya</taxon>
        <taxon>Basidiomycota</taxon>
        <taxon>Pucciniomycotina</taxon>
        <taxon>Microbotryomycetes</taxon>
        <taxon>Sporidiobolales</taxon>
        <taxon>Sporidiobolaceae</taxon>
        <taxon>Rhodotorula</taxon>
    </lineage>
</organism>
<dbReference type="Proteomes" id="UP000777482">
    <property type="component" value="Unassembled WGS sequence"/>
</dbReference>
<proteinExistence type="predicted"/>
<name>A0A9P6VXP6_RHOMI</name>
<feature type="region of interest" description="Disordered" evidence="1">
    <location>
        <begin position="123"/>
        <end position="175"/>
    </location>
</feature>
<feature type="compositionally biased region" description="Low complexity" evidence="1">
    <location>
        <begin position="126"/>
        <end position="142"/>
    </location>
</feature>
<reference evidence="2 3" key="1">
    <citation type="submission" date="2020-11" db="EMBL/GenBank/DDBJ databases">
        <title>Kefir isolates.</title>
        <authorList>
            <person name="Marcisauskas S."/>
            <person name="Kim Y."/>
            <person name="Blasche S."/>
        </authorList>
    </citation>
    <scope>NUCLEOTIDE SEQUENCE [LARGE SCALE GENOMIC DNA]</scope>
    <source>
        <strain evidence="2 3">KR</strain>
    </source>
</reference>
<keyword evidence="3" id="KW-1185">Reference proteome</keyword>
<dbReference type="OrthoDB" id="10468241at2759"/>
<dbReference type="AlphaFoldDB" id="A0A9P6VXP6"/>
<evidence type="ECO:0000256" key="1">
    <source>
        <dbReference type="SAM" id="MobiDB-lite"/>
    </source>
</evidence>
<evidence type="ECO:0000313" key="2">
    <source>
        <dbReference type="EMBL" id="KAG0657049.1"/>
    </source>
</evidence>
<accession>A0A9P6VXP6</accession>
<protein>
    <submittedName>
        <fullName evidence="2">Uncharacterized protein</fullName>
    </submittedName>
</protein>
<gene>
    <name evidence="2" type="ORF">C6P46_006711</name>
</gene>
<comment type="caution">
    <text evidence="2">The sequence shown here is derived from an EMBL/GenBank/DDBJ whole genome shotgun (WGS) entry which is preliminary data.</text>
</comment>